<evidence type="ECO:0000313" key="1">
    <source>
        <dbReference type="EMBL" id="AFY82294.1"/>
    </source>
</evidence>
<evidence type="ECO:0000313" key="2">
    <source>
        <dbReference type="Proteomes" id="UP000010367"/>
    </source>
</evidence>
<dbReference type="Gene3D" id="2.40.10.10">
    <property type="entry name" value="Trypsin-like serine proteases"/>
    <property type="match status" value="2"/>
</dbReference>
<dbReference type="SUPFAM" id="SSF50494">
    <property type="entry name" value="Trypsin-like serine proteases"/>
    <property type="match status" value="1"/>
</dbReference>
<dbReference type="KEGG" id="oac:Oscil6304_2684"/>
<dbReference type="Proteomes" id="UP000010367">
    <property type="component" value="Chromosome"/>
</dbReference>
<accession>K9TJW7</accession>
<dbReference type="eggNOG" id="COG0265">
    <property type="taxonomic scope" value="Bacteria"/>
</dbReference>
<dbReference type="AlphaFoldDB" id="K9TJW7"/>
<dbReference type="GO" id="GO:0006508">
    <property type="term" value="P:proteolysis"/>
    <property type="evidence" value="ECO:0007669"/>
    <property type="project" value="UniProtKB-KW"/>
</dbReference>
<reference evidence="1 2" key="1">
    <citation type="submission" date="2012-06" db="EMBL/GenBank/DDBJ databases">
        <title>Finished chromosome of genome of Oscillatoria acuminata PCC 6304.</title>
        <authorList>
            <consortium name="US DOE Joint Genome Institute"/>
            <person name="Gugger M."/>
            <person name="Coursin T."/>
            <person name="Rippka R."/>
            <person name="Tandeau De Marsac N."/>
            <person name="Huntemann M."/>
            <person name="Wei C.-L."/>
            <person name="Han J."/>
            <person name="Detter J.C."/>
            <person name="Han C."/>
            <person name="Tapia R."/>
            <person name="Davenport K."/>
            <person name="Daligault H."/>
            <person name="Erkkila T."/>
            <person name="Gu W."/>
            <person name="Munk A.C.C."/>
            <person name="Teshima H."/>
            <person name="Xu Y."/>
            <person name="Chain P."/>
            <person name="Chen A."/>
            <person name="Krypides N."/>
            <person name="Mavromatis K."/>
            <person name="Markowitz V."/>
            <person name="Szeto E."/>
            <person name="Ivanova N."/>
            <person name="Mikhailova N."/>
            <person name="Ovchinnikova G."/>
            <person name="Pagani I."/>
            <person name="Pati A."/>
            <person name="Goodwin L."/>
            <person name="Peters L."/>
            <person name="Pitluck S."/>
            <person name="Woyke T."/>
            <person name="Kerfeld C."/>
        </authorList>
    </citation>
    <scope>NUCLEOTIDE SEQUENCE [LARGE SCALE GENOMIC DNA]</scope>
    <source>
        <strain evidence="1 2">PCC 6304</strain>
    </source>
</reference>
<dbReference type="Pfam" id="PF13365">
    <property type="entry name" value="Trypsin_2"/>
    <property type="match status" value="1"/>
</dbReference>
<dbReference type="PANTHER" id="PTHR43019:SF23">
    <property type="entry name" value="PROTEASE DO-LIKE 5, CHLOROPLASTIC"/>
    <property type="match status" value="1"/>
</dbReference>
<sequence>MLLGMLFSLGVHPAIAPVISGASGEGSVVVAPLAPNQWHPGERVEVASGWRGPSEETWALEIARLVTVRILTQNGSGSGVIVARQGETYTVLTNHHVVMDTPDQGYRVITPDGQDYAAWWVPLPQFGDLDLALVQFTSRHSYRVAEIADSNAVLEGDPVYAAGFPAWYFHQEGDRLVAMEDTRDWGVSAFRVTTGQVVMRSPRALQGGYQIGYTNEVLQGMSGGPVVDRHGALIAINGKSKYPFQGIQAFIFADGSIPSWPLFQQMEALSWAIPIARFQQKTWDRSQESPGGL</sequence>
<keyword evidence="1" id="KW-0378">Hydrolase</keyword>
<dbReference type="PATRIC" id="fig|56110.3.peg.3201"/>
<dbReference type="GO" id="GO:0008233">
    <property type="term" value="F:peptidase activity"/>
    <property type="evidence" value="ECO:0007669"/>
    <property type="project" value="UniProtKB-KW"/>
</dbReference>
<keyword evidence="1" id="KW-0645">Protease</keyword>
<organism evidence="1 2">
    <name type="scientific">Oscillatoria acuminata PCC 6304</name>
    <dbReference type="NCBI Taxonomy" id="56110"/>
    <lineage>
        <taxon>Bacteria</taxon>
        <taxon>Bacillati</taxon>
        <taxon>Cyanobacteriota</taxon>
        <taxon>Cyanophyceae</taxon>
        <taxon>Oscillatoriophycideae</taxon>
        <taxon>Oscillatoriales</taxon>
        <taxon>Oscillatoriaceae</taxon>
        <taxon>Oscillatoria</taxon>
    </lineage>
</organism>
<dbReference type="STRING" id="56110.Oscil6304_2684"/>
<gene>
    <name evidence="1" type="ORF">Oscil6304_2684</name>
</gene>
<keyword evidence="2" id="KW-1185">Reference proteome</keyword>
<protein>
    <submittedName>
        <fullName evidence="1">Trypsin-like serine protease with C-terminal PDZ domain</fullName>
    </submittedName>
</protein>
<dbReference type="PANTHER" id="PTHR43019">
    <property type="entry name" value="SERINE ENDOPROTEASE DEGS"/>
    <property type="match status" value="1"/>
</dbReference>
<dbReference type="RefSeq" id="WP_015148935.1">
    <property type="nucleotide sequence ID" value="NC_019693.1"/>
</dbReference>
<dbReference type="HOGENOM" id="CLU_072762_0_0_3"/>
<dbReference type="InterPro" id="IPR009003">
    <property type="entry name" value="Peptidase_S1_PA"/>
</dbReference>
<dbReference type="InParanoid" id="K9TJW7"/>
<dbReference type="InterPro" id="IPR043504">
    <property type="entry name" value="Peptidase_S1_PA_chymotrypsin"/>
</dbReference>
<dbReference type="EMBL" id="CP003607">
    <property type="protein sequence ID" value="AFY82294.1"/>
    <property type="molecule type" value="Genomic_DNA"/>
</dbReference>
<name>K9TJW7_9CYAN</name>
<proteinExistence type="predicted"/>